<dbReference type="SUPFAM" id="SSF52540">
    <property type="entry name" value="P-loop containing nucleoside triphosphate hydrolases"/>
    <property type="match status" value="1"/>
</dbReference>
<sequence>MTKTKSVEPKESNIIYDLIRPDVPKGSHPVETNDYKMPTNEIITVLGSVCDWIEERVTGAIIYGRPRLGKTYMIEYLIDNISKVIAENIPVYHIISLHPKVVREEEFIESLLYDMNHNFALIGKLPAKRDRLFKFMLERGTSNRYRIIVLLVDEAQCLTEQHFEWLMDYYNKLQKEKVLLLTYLVGQQQLSAQKTIFKTSNAEQIVERFMAEEHKFSGVVSEEDIQTLLTCYDDPDKSEYPAGSGWSFTRYYFPEAYATGKRLADFSSTVYKLLKSVRQKENIKTAFEIPMHHMIRVIKIILLRYGKGSSDYEGGWISEAHWIDAINNSNYVKSEQQRTTLKVIK</sequence>
<accession>A0ABX1Z9R1</accession>
<dbReference type="InterPro" id="IPR027417">
    <property type="entry name" value="P-loop_NTPase"/>
</dbReference>
<evidence type="ECO:0000313" key="2">
    <source>
        <dbReference type="EMBL" id="NOU89014.1"/>
    </source>
</evidence>
<proteinExistence type="predicted"/>
<keyword evidence="3" id="KW-1185">Reference proteome</keyword>
<evidence type="ECO:0000259" key="1">
    <source>
        <dbReference type="Pfam" id="PF13401"/>
    </source>
</evidence>
<reference evidence="2 3" key="1">
    <citation type="submission" date="2019-10" db="EMBL/GenBank/DDBJ databases">
        <title>Description of Paenibacillus choica sp. nov.</title>
        <authorList>
            <person name="Carlier A."/>
            <person name="Qi S."/>
        </authorList>
    </citation>
    <scope>NUCLEOTIDE SEQUENCE [LARGE SCALE GENOMIC DNA]</scope>
    <source>
        <strain evidence="2 3">LMG 31460</strain>
    </source>
</reference>
<dbReference type="Proteomes" id="UP000658690">
    <property type="component" value="Unassembled WGS sequence"/>
</dbReference>
<name>A0ABX1Z9R1_9BACL</name>
<dbReference type="InterPro" id="IPR049945">
    <property type="entry name" value="AAA_22"/>
</dbReference>
<evidence type="ECO:0000313" key="3">
    <source>
        <dbReference type="Proteomes" id="UP000658690"/>
    </source>
</evidence>
<comment type="caution">
    <text evidence="2">The sequence shown here is derived from an EMBL/GenBank/DDBJ whole genome shotgun (WGS) entry which is preliminary data.</text>
</comment>
<dbReference type="Pfam" id="PF13401">
    <property type="entry name" value="AAA_22"/>
    <property type="match status" value="1"/>
</dbReference>
<feature type="domain" description="ORC1/DEAH AAA+ ATPase" evidence="1">
    <location>
        <begin position="61"/>
        <end position="191"/>
    </location>
</feature>
<dbReference type="Gene3D" id="3.40.50.300">
    <property type="entry name" value="P-loop containing nucleotide triphosphate hydrolases"/>
    <property type="match status" value="1"/>
</dbReference>
<organism evidence="2 3">
    <name type="scientific">Paenibacillus germinis</name>
    <dbReference type="NCBI Taxonomy" id="2654979"/>
    <lineage>
        <taxon>Bacteria</taxon>
        <taxon>Bacillati</taxon>
        <taxon>Bacillota</taxon>
        <taxon>Bacilli</taxon>
        <taxon>Bacillales</taxon>
        <taxon>Paenibacillaceae</taxon>
        <taxon>Paenibacillus</taxon>
    </lineage>
</organism>
<dbReference type="EMBL" id="WHOC01000137">
    <property type="protein sequence ID" value="NOU89014.1"/>
    <property type="molecule type" value="Genomic_DNA"/>
</dbReference>
<protein>
    <submittedName>
        <fullName evidence="2">AAA family ATPase</fullName>
    </submittedName>
</protein>
<gene>
    <name evidence="2" type="ORF">GC102_25170</name>
</gene>
<dbReference type="RefSeq" id="WP_171691977.1">
    <property type="nucleotide sequence ID" value="NZ_WHOC01000137.1"/>
</dbReference>